<accession>A0ABP8V5Q8</accession>
<proteinExistence type="predicted"/>
<evidence type="ECO:0000313" key="3">
    <source>
        <dbReference type="Proteomes" id="UP001500604"/>
    </source>
</evidence>
<evidence type="ECO:0000256" key="1">
    <source>
        <dbReference type="SAM" id="SignalP"/>
    </source>
</evidence>
<dbReference type="NCBIfam" id="TIGR01451">
    <property type="entry name" value="B_ant_repeat"/>
    <property type="match status" value="1"/>
</dbReference>
<name>A0ABP8V5Q8_9GAMM</name>
<comment type="caution">
    <text evidence="2">The sequence shown here is derived from an EMBL/GenBank/DDBJ whole genome shotgun (WGS) entry which is preliminary data.</text>
</comment>
<dbReference type="InterPro" id="IPR047589">
    <property type="entry name" value="DUF11_rpt"/>
</dbReference>
<dbReference type="Proteomes" id="UP001500604">
    <property type="component" value="Unassembled WGS sequence"/>
</dbReference>
<sequence>MMTKITERIKAVLLTALLTTAATANADVLESHMSAWLVKQQENKEVLKPAGEAGPGDIIEYRMTYKNTQASPLSALTISVPVPDNTAYVAASATTPVKSQFEASIDGGKTWEHEPIKRLRKTAEGKLRMTDIPVSEYTNIRWLAENPIQPAEQQAFTYRVQVK</sequence>
<dbReference type="EMBL" id="BAABFL010000450">
    <property type="protein sequence ID" value="GAA4651375.1"/>
    <property type="molecule type" value="Genomic_DNA"/>
</dbReference>
<evidence type="ECO:0008006" key="4">
    <source>
        <dbReference type="Google" id="ProtNLM"/>
    </source>
</evidence>
<keyword evidence="1" id="KW-0732">Signal</keyword>
<feature type="chain" id="PRO_5047084640" description="DUF11 domain-containing protein" evidence="1">
    <location>
        <begin position="27"/>
        <end position="163"/>
    </location>
</feature>
<organism evidence="2 3">
    <name type="scientific">Kistimonas scapharcae</name>
    <dbReference type="NCBI Taxonomy" id="1036133"/>
    <lineage>
        <taxon>Bacteria</taxon>
        <taxon>Pseudomonadati</taxon>
        <taxon>Pseudomonadota</taxon>
        <taxon>Gammaproteobacteria</taxon>
        <taxon>Oceanospirillales</taxon>
        <taxon>Endozoicomonadaceae</taxon>
        <taxon>Kistimonas</taxon>
    </lineage>
</organism>
<protein>
    <recommendedName>
        <fullName evidence="4">DUF11 domain-containing protein</fullName>
    </recommendedName>
</protein>
<keyword evidence="3" id="KW-1185">Reference proteome</keyword>
<evidence type="ECO:0000313" key="2">
    <source>
        <dbReference type="EMBL" id="GAA4651375.1"/>
    </source>
</evidence>
<gene>
    <name evidence="2" type="ORF">GCM10023116_36590</name>
</gene>
<reference evidence="3" key="1">
    <citation type="journal article" date="2019" name="Int. J. Syst. Evol. Microbiol.">
        <title>The Global Catalogue of Microorganisms (GCM) 10K type strain sequencing project: providing services to taxonomists for standard genome sequencing and annotation.</title>
        <authorList>
            <consortium name="The Broad Institute Genomics Platform"/>
            <consortium name="The Broad Institute Genome Sequencing Center for Infectious Disease"/>
            <person name="Wu L."/>
            <person name="Ma J."/>
        </authorList>
    </citation>
    <scope>NUCLEOTIDE SEQUENCE [LARGE SCALE GENOMIC DNA]</scope>
    <source>
        <strain evidence="3">JCM 17805</strain>
    </source>
</reference>
<feature type="signal peptide" evidence="1">
    <location>
        <begin position="1"/>
        <end position="26"/>
    </location>
</feature>